<dbReference type="PRINTS" id="PR00990">
    <property type="entry name" value="RIBOKINASE"/>
</dbReference>
<feature type="binding site" evidence="12">
    <location>
        <begin position="265"/>
        <end position="266"/>
    </location>
    <ligand>
        <name>ATP</name>
        <dbReference type="ChEBI" id="CHEBI:30616"/>
    </ligand>
</feature>
<dbReference type="GO" id="GO:0005737">
    <property type="term" value="C:cytoplasm"/>
    <property type="evidence" value="ECO:0007669"/>
    <property type="project" value="UniProtKB-SubCell"/>
</dbReference>
<dbReference type="RefSeq" id="XP_033460057.1">
    <property type="nucleotide sequence ID" value="XM_033606812.1"/>
</dbReference>
<evidence type="ECO:0000256" key="8">
    <source>
        <dbReference type="ARBA" id="ARBA00022840"/>
    </source>
</evidence>
<comment type="similarity">
    <text evidence="1">Belongs to the carbohydrate kinase pfkB family.</text>
</comment>
<feature type="binding site" evidence="12">
    <location>
        <position position="148"/>
    </location>
    <ligand>
        <name>substrate</name>
    </ligand>
</feature>
<feature type="binding site" evidence="12">
    <location>
        <position position="192"/>
    </location>
    <ligand>
        <name>ATP</name>
        <dbReference type="ChEBI" id="CHEBI:30616"/>
    </ligand>
</feature>
<keyword evidence="5 12" id="KW-0479">Metal-binding</keyword>
<dbReference type="InterPro" id="IPR011877">
    <property type="entry name" value="Ribokinase"/>
</dbReference>
<reference evidence="15" key="1">
    <citation type="submission" date="2020-01" db="EMBL/GenBank/DDBJ databases">
        <authorList>
            <consortium name="DOE Joint Genome Institute"/>
            <person name="Haridas S."/>
            <person name="Albert R."/>
            <person name="Binder M."/>
            <person name="Bloem J."/>
            <person name="Labutti K."/>
            <person name="Salamov A."/>
            <person name="Andreopoulos B."/>
            <person name="Baker S.E."/>
            <person name="Barry K."/>
            <person name="Bills G."/>
            <person name="Bluhm B.H."/>
            <person name="Cannon C."/>
            <person name="Castanera R."/>
            <person name="Culley D.E."/>
            <person name="Daum C."/>
            <person name="Ezra D."/>
            <person name="Gonzalez J.B."/>
            <person name="Henrissat B."/>
            <person name="Kuo A."/>
            <person name="Liang C."/>
            <person name="Lipzen A."/>
            <person name="Lutzoni F."/>
            <person name="Magnuson J."/>
            <person name="Mondo S."/>
            <person name="Nolan M."/>
            <person name="Ohm R."/>
            <person name="Pangilinan J."/>
            <person name="Park H.-J."/>
            <person name="Ramirez L."/>
            <person name="Alfaro M."/>
            <person name="Sun H."/>
            <person name="Tritt A."/>
            <person name="Yoshinaga Y."/>
            <person name="Zwiers L.-H."/>
            <person name="Turgeon B.G."/>
            <person name="Goodwin S.B."/>
            <person name="Spatafora J.W."/>
            <person name="Crous P.W."/>
            <person name="Grigoriev I.V."/>
        </authorList>
    </citation>
    <scope>NUCLEOTIDE SEQUENCE</scope>
    <source>
        <strain evidence="15">CBS 342.82</strain>
    </source>
</reference>
<dbReference type="Proteomes" id="UP000504637">
    <property type="component" value="Unplaced"/>
</dbReference>
<evidence type="ECO:0000256" key="2">
    <source>
        <dbReference type="ARBA" id="ARBA00012035"/>
    </source>
</evidence>
<evidence type="ECO:0000259" key="13">
    <source>
        <dbReference type="Pfam" id="PF00294"/>
    </source>
</evidence>
<dbReference type="CDD" id="cd01174">
    <property type="entry name" value="ribokinase"/>
    <property type="match status" value="1"/>
</dbReference>
<sequence>MAAKRTVAIIGSLNIDFVTRTKRLPEGGETLAAISFDTGFGGKGANQAVAAARLAGPDVTVQMVGNVGDDSFGRDYVEALAKEGIDTKGVRQLSDGKTGVTNIIVEEETGENRILFVANANFDAFEKQQSAAWDLLPAQCDVAVFQLEIPVDVVLHNLHQAQERGIHTILNPAPAELLPDFVYQDIDTLIMNETESSILSGHPKTLDQPDDDAIIIVARQFLHWGVKEAVIVTLGERGLIYATISGQQGHIPARKVTVVDTTAAGDTFAGAYAVERAKASAGEFDIEKALTFATLAASKAVGKAGAMTSIPRLEELQV</sequence>
<comment type="caution">
    <text evidence="12">Lacks conserved residue(s) required for the propagation of feature annotation.</text>
</comment>
<gene>
    <name evidence="15" type="ORF">K489DRAFT_394636</name>
</gene>
<feature type="binding site" evidence="12">
    <location>
        <position position="305"/>
    </location>
    <ligand>
        <name>K(+)</name>
        <dbReference type="ChEBI" id="CHEBI:29103"/>
    </ligand>
</feature>
<comment type="similarity">
    <text evidence="12">Belongs to the carbohydrate kinase PfkB family. Ribokinase subfamily.</text>
</comment>
<comment type="function">
    <text evidence="12">Catalyzes the phosphorylation of ribose at O-5 in a reaction requiring ATP and magnesium. The resulting D-ribose-5-phosphate can then be used either for sythesis of nucleotides, histidine, and tryptophan, or as a component of the pentose phosphate pathway.</text>
</comment>
<dbReference type="PANTHER" id="PTHR10584">
    <property type="entry name" value="SUGAR KINASE"/>
    <property type="match status" value="1"/>
</dbReference>
<keyword evidence="7 12" id="KW-0418">Kinase</keyword>
<comment type="subunit">
    <text evidence="12">Homodimer.</text>
</comment>
<dbReference type="PROSITE" id="PS00584">
    <property type="entry name" value="PFKB_KINASES_2"/>
    <property type="match status" value="1"/>
</dbReference>
<dbReference type="SUPFAM" id="SSF53613">
    <property type="entry name" value="Ribokinase-like"/>
    <property type="match status" value="1"/>
</dbReference>
<evidence type="ECO:0000256" key="12">
    <source>
        <dbReference type="HAMAP-Rule" id="MF_03215"/>
    </source>
</evidence>
<dbReference type="Gene3D" id="3.40.1190.20">
    <property type="match status" value="1"/>
</dbReference>
<accession>A0A6J3M4R3</accession>
<reference evidence="15" key="2">
    <citation type="submission" date="2020-04" db="EMBL/GenBank/DDBJ databases">
        <authorList>
            <consortium name="NCBI Genome Project"/>
        </authorList>
    </citation>
    <scope>NUCLEOTIDE SEQUENCE</scope>
    <source>
        <strain evidence="15">CBS 342.82</strain>
    </source>
</reference>
<dbReference type="InterPro" id="IPR011611">
    <property type="entry name" value="PfkB_dom"/>
</dbReference>
<feature type="binding site" evidence="12">
    <location>
        <position position="303"/>
    </location>
    <ligand>
        <name>K(+)</name>
        <dbReference type="ChEBI" id="CHEBI:29103"/>
    </ligand>
</feature>
<feature type="active site" description="Proton acceptor" evidence="12">
    <location>
        <position position="266"/>
    </location>
</feature>
<dbReference type="UniPathway" id="UPA00916">
    <property type="reaction ID" value="UER00889"/>
</dbReference>
<evidence type="ECO:0000256" key="9">
    <source>
        <dbReference type="ARBA" id="ARBA00022842"/>
    </source>
</evidence>
<feature type="binding site" evidence="12">
    <location>
        <begin position="42"/>
        <end position="46"/>
    </location>
    <ligand>
        <name>substrate</name>
    </ligand>
</feature>
<dbReference type="GO" id="GO:0046872">
    <property type="term" value="F:metal ion binding"/>
    <property type="evidence" value="ECO:0007669"/>
    <property type="project" value="UniProtKB-KW"/>
</dbReference>
<evidence type="ECO:0000256" key="5">
    <source>
        <dbReference type="ARBA" id="ARBA00022723"/>
    </source>
</evidence>
<comment type="subcellular location">
    <subcellularLocation>
        <location evidence="12">Cytoplasm</location>
    </subcellularLocation>
    <subcellularLocation>
        <location evidence="12">Nucleus</location>
    </subcellularLocation>
</comment>
<dbReference type="GO" id="GO:0005634">
    <property type="term" value="C:nucleus"/>
    <property type="evidence" value="ECO:0007669"/>
    <property type="project" value="UniProtKB-SubCell"/>
</dbReference>
<keyword evidence="6 12" id="KW-0547">Nucleotide-binding</keyword>
<keyword evidence="12" id="KW-0539">Nucleus</keyword>
<feature type="binding site" evidence="12">
    <location>
        <position position="262"/>
    </location>
    <ligand>
        <name>K(+)</name>
        <dbReference type="ChEBI" id="CHEBI:29103"/>
    </ligand>
</feature>
<dbReference type="GO" id="GO:0005524">
    <property type="term" value="F:ATP binding"/>
    <property type="evidence" value="ECO:0007669"/>
    <property type="project" value="UniProtKB-UniRule"/>
</dbReference>
<dbReference type="AlphaFoldDB" id="A0A6J3M4R3"/>
<feature type="domain" description="Carbohydrate kinase PfkB" evidence="13">
    <location>
        <begin position="5"/>
        <end position="311"/>
    </location>
</feature>
<dbReference type="HAMAP" id="MF_01987">
    <property type="entry name" value="Ribokinase"/>
    <property type="match status" value="1"/>
</dbReference>
<reference evidence="15" key="3">
    <citation type="submission" date="2025-08" db="UniProtKB">
        <authorList>
            <consortium name="RefSeq"/>
        </authorList>
    </citation>
    <scope>IDENTIFICATION</scope>
    <source>
        <strain evidence="15">CBS 342.82</strain>
    </source>
</reference>
<comment type="cofactor">
    <cofactor evidence="12">
        <name>Mg(2+)</name>
        <dbReference type="ChEBI" id="CHEBI:18420"/>
    </cofactor>
    <text evidence="12">Requires a divalent cation, most likely magnesium in vivo, as an electrophilic catalyst to aid phosphoryl group transfer. It is the chelate of the metal and the nucleotide that is the actual substrate.</text>
</comment>
<feature type="binding site" evidence="12">
    <location>
        <begin position="14"/>
        <end position="16"/>
    </location>
    <ligand>
        <name>substrate</name>
    </ligand>
</feature>
<keyword evidence="12" id="KW-0963">Cytoplasm</keyword>
<dbReference type="OrthoDB" id="415590at2759"/>
<keyword evidence="14" id="KW-1185">Reference proteome</keyword>
<keyword evidence="4 12" id="KW-0808">Transferase</keyword>
<evidence type="ECO:0000313" key="14">
    <source>
        <dbReference type="Proteomes" id="UP000504637"/>
    </source>
</evidence>
<comment type="catalytic activity">
    <reaction evidence="12">
        <text>D-ribose + ATP = D-ribose 5-phosphate + ADP + H(+)</text>
        <dbReference type="Rhea" id="RHEA:13697"/>
        <dbReference type="ChEBI" id="CHEBI:15378"/>
        <dbReference type="ChEBI" id="CHEBI:30616"/>
        <dbReference type="ChEBI" id="CHEBI:47013"/>
        <dbReference type="ChEBI" id="CHEBI:78346"/>
        <dbReference type="ChEBI" id="CHEBI:456216"/>
        <dbReference type="EC" id="2.7.1.15"/>
    </reaction>
</comment>
<name>A0A6J3M4R3_9PEZI</name>
<dbReference type="InterPro" id="IPR002173">
    <property type="entry name" value="Carboh/pur_kinase_PfkB_CS"/>
</dbReference>
<feature type="binding site" evidence="12">
    <location>
        <position position="266"/>
    </location>
    <ligand>
        <name>substrate</name>
    </ligand>
</feature>
<evidence type="ECO:0000256" key="1">
    <source>
        <dbReference type="ARBA" id="ARBA00005380"/>
    </source>
</evidence>
<feature type="binding site" evidence="12">
    <location>
        <position position="309"/>
    </location>
    <ligand>
        <name>K(+)</name>
        <dbReference type="ChEBI" id="CHEBI:29103"/>
    </ligand>
</feature>
<dbReference type="InterPro" id="IPR029056">
    <property type="entry name" value="Ribokinase-like"/>
</dbReference>
<keyword evidence="11 12" id="KW-0119">Carbohydrate metabolism</keyword>
<evidence type="ECO:0000256" key="4">
    <source>
        <dbReference type="ARBA" id="ARBA00022679"/>
    </source>
</evidence>
<comment type="pathway">
    <text evidence="12">Carbohydrate metabolism; D-ribose degradation; D-ribose 5-phosphate from beta-D-ribopyranose: step 2/2.</text>
</comment>
<evidence type="ECO:0000256" key="10">
    <source>
        <dbReference type="ARBA" id="ARBA00022958"/>
    </source>
</evidence>
<keyword evidence="10 12" id="KW-0630">Potassium</keyword>
<dbReference type="InterPro" id="IPR002139">
    <property type="entry name" value="Ribo/fructo_kinase"/>
</dbReference>
<comment type="activity regulation">
    <text evidence="12">Activated by a monovalent cation that binds near, but not in, the active site. The most likely occupant of the site in vivo is potassium. Ion binding induces a conformational change that may alter substrate affinity.</text>
</comment>
<evidence type="ECO:0000256" key="3">
    <source>
        <dbReference type="ARBA" id="ARBA00016943"/>
    </source>
</evidence>
<keyword evidence="8 12" id="KW-0067">ATP-binding</keyword>
<dbReference type="Pfam" id="PF00294">
    <property type="entry name" value="PfkB"/>
    <property type="match status" value="1"/>
</dbReference>
<protein>
    <recommendedName>
        <fullName evidence="3 12">Ribokinase</fullName>
        <shortName evidence="12">RK</shortName>
        <ecNumber evidence="2 12">2.7.1.15</ecNumber>
    </recommendedName>
</protein>
<dbReference type="EC" id="2.7.1.15" evidence="2 12"/>
<dbReference type="GO" id="GO:0004747">
    <property type="term" value="F:ribokinase activity"/>
    <property type="evidence" value="ECO:0007669"/>
    <property type="project" value="UniProtKB-UniRule"/>
</dbReference>
<keyword evidence="9 12" id="KW-0460">Magnesium</keyword>
<proteinExistence type="inferred from homology"/>
<dbReference type="GeneID" id="54364612"/>
<evidence type="ECO:0000256" key="7">
    <source>
        <dbReference type="ARBA" id="ARBA00022777"/>
    </source>
</evidence>
<dbReference type="GO" id="GO:0019303">
    <property type="term" value="P:D-ribose catabolic process"/>
    <property type="evidence" value="ECO:0007669"/>
    <property type="project" value="UniProtKB-UniRule"/>
</dbReference>
<feature type="binding site" evidence="12">
    <location>
        <begin position="233"/>
        <end position="238"/>
    </location>
    <ligand>
        <name>ATP</name>
        <dbReference type="ChEBI" id="CHEBI:30616"/>
    </ligand>
</feature>
<feature type="binding site" evidence="12">
    <location>
        <position position="300"/>
    </location>
    <ligand>
        <name>K(+)</name>
        <dbReference type="ChEBI" id="CHEBI:29103"/>
    </ligand>
</feature>
<feature type="binding site" evidence="12">
    <location>
        <position position="260"/>
    </location>
    <ligand>
        <name>K(+)</name>
        <dbReference type="ChEBI" id="CHEBI:29103"/>
    </ligand>
</feature>
<evidence type="ECO:0000256" key="6">
    <source>
        <dbReference type="ARBA" id="ARBA00022741"/>
    </source>
</evidence>
<evidence type="ECO:0000313" key="15">
    <source>
        <dbReference type="RefSeq" id="XP_033460057.1"/>
    </source>
</evidence>
<evidence type="ECO:0000256" key="11">
    <source>
        <dbReference type="ARBA" id="ARBA00023277"/>
    </source>
</evidence>
<dbReference type="PANTHER" id="PTHR10584:SF166">
    <property type="entry name" value="RIBOKINASE"/>
    <property type="match status" value="1"/>
</dbReference>
<organism evidence="15">
    <name type="scientific">Dissoconium aciculare CBS 342.82</name>
    <dbReference type="NCBI Taxonomy" id="1314786"/>
    <lineage>
        <taxon>Eukaryota</taxon>
        <taxon>Fungi</taxon>
        <taxon>Dikarya</taxon>
        <taxon>Ascomycota</taxon>
        <taxon>Pezizomycotina</taxon>
        <taxon>Dothideomycetes</taxon>
        <taxon>Dothideomycetidae</taxon>
        <taxon>Mycosphaerellales</taxon>
        <taxon>Dissoconiaceae</taxon>
        <taxon>Dissoconium</taxon>
    </lineage>
</organism>